<name>A0A2A2LM39_9BILA</name>
<dbReference type="Proteomes" id="UP000218231">
    <property type="component" value="Unassembled WGS sequence"/>
</dbReference>
<gene>
    <name evidence="2" type="ORF">WR25_15864</name>
</gene>
<evidence type="ECO:0000313" key="3">
    <source>
        <dbReference type="Proteomes" id="UP000218231"/>
    </source>
</evidence>
<accession>A0A2A2LM39</accession>
<reference evidence="2 3" key="1">
    <citation type="journal article" date="2017" name="Curr. Biol.">
        <title>Genome architecture and evolution of a unichromosomal asexual nematode.</title>
        <authorList>
            <person name="Fradin H."/>
            <person name="Zegar C."/>
            <person name="Gutwein M."/>
            <person name="Lucas J."/>
            <person name="Kovtun M."/>
            <person name="Corcoran D."/>
            <person name="Baugh L.R."/>
            <person name="Kiontke K."/>
            <person name="Gunsalus K."/>
            <person name="Fitch D.H."/>
            <person name="Piano F."/>
        </authorList>
    </citation>
    <scope>NUCLEOTIDE SEQUENCE [LARGE SCALE GENOMIC DNA]</scope>
    <source>
        <strain evidence="2">PF1309</strain>
    </source>
</reference>
<protein>
    <submittedName>
        <fullName evidence="2">Uncharacterized protein</fullName>
    </submittedName>
</protein>
<comment type="caution">
    <text evidence="2">The sequence shown here is derived from an EMBL/GenBank/DDBJ whole genome shotgun (WGS) entry which is preliminary data.</text>
</comment>
<proteinExistence type="predicted"/>
<feature type="compositionally biased region" description="Polar residues" evidence="1">
    <location>
        <begin position="104"/>
        <end position="114"/>
    </location>
</feature>
<keyword evidence="3" id="KW-1185">Reference proteome</keyword>
<sequence>MGPKRGEQREMIMNILMKCRICNKRMKTEWGGKRKAARGADFEMAEAEAKAGRSGMGKAGRGPTKLRGSDQCAACEEREEKGKRRGPRGKSRAGLGLRKDPCAQCSQGCWQESR</sequence>
<organism evidence="2 3">
    <name type="scientific">Diploscapter pachys</name>
    <dbReference type="NCBI Taxonomy" id="2018661"/>
    <lineage>
        <taxon>Eukaryota</taxon>
        <taxon>Metazoa</taxon>
        <taxon>Ecdysozoa</taxon>
        <taxon>Nematoda</taxon>
        <taxon>Chromadorea</taxon>
        <taxon>Rhabditida</taxon>
        <taxon>Rhabditina</taxon>
        <taxon>Rhabditomorpha</taxon>
        <taxon>Rhabditoidea</taxon>
        <taxon>Rhabditidae</taxon>
        <taxon>Diploscapter</taxon>
    </lineage>
</organism>
<evidence type="ECO:0000256" key="1">
    <source>
        <dbReference type="SAM" id="MobiDB-lite"/>
    </source>
</evidence>
<feature type="region of interest" description="Disordered" evidence="1">
    <location>
        <begin position="50"/>
        <end position="114"/>
    </location>
</feature>
<dbReference type="AlphaFoldDB" id="A0A2A2LM39"/>
<dbReference type="EMBL" id="LIAE01006582">
    <property type="protein sequence ID" value="PAV87293.1"/>
    <property type="molecule type" value="Genomic_DNA"/>
</dbReference>
<evidence type="ECO:0000313" key="2">
    <source>
        <dbReference type="EMBL" id="PAV87293.1"/>
    </source>
</evidence>